<dbReference type="InterPro" id="IPR006311">
    <property type="entry name" value="TAT_signal"/>
</dbReference>
<dbReference type="EMBL" id="JACHIT010000001">
    <property type="protein sequence ID" value="MBB5914759.1"/>
    <property type="molecule type" value="Genomic_DNA"/>
</dbReference>
<dbReference type="PROSITE" id="PS51318">
    <property type="entry name" value="TAT"/>
    <property type="match status" value="1"/>
</dbReference>
<sequence length="690" mass="76051">MSGISRRNVLRSAVTLGAGLSLLPPSLHHAMAAPMRPGGLRAIEHVILLMQENRSFDHYYGTLRGVRGFSDSTPLRLRGGSSVFEQPVPGLPPVLPFSLRQATARAGRPETDIQYLDSLDHAWSGSAAAWAQGWWDGWIPAKTPATMTYYERRDLPLQYELADTFTLCDAYHCSLFGGTNPNRNYFFTGTTGYEPGTGRRAVENDAYDAAHPGYDWTTYPERLEAAGVSWQIYQEWDNFTDNPVEYFVPFKRIGAKLLAQVEGNYPTTEKFYESLAGKSPDDRRRLLAQLDAARAGLSARERRLFDRAMYRSEPDTLLRRVAGDIRAGRLPKVTWLVPSAKYSEHPSVSTPVGSANLIYELLDLVASDLDLWSKTAIFINFDENDGYFDHVPSPVPPPSETGEWYDGKAIGLGPRVPMTVISPWTVGGFVSSEVFDHTSVLRFLEQWTGVREPNISGWRRTVCGDMRSVFDFAAPGTPPKLTRPESVPQPIARWKPVPPGKQAVPEQESGSRPARPLPYQPAVSGSLSGTTLTVRLTNEGASSAHFAIYPFAGVQENPRHRDVRGEASEVFQIDDAYDLVVQGPNRFWYEMRGSVDGAASGVEVATVPTGVGLRGALANRGTRDVTLVVASRRFGGVQQRVALPAGAFRTVDWTTENGWYDIEIAAVEDSGFRRRMTGRVEDGGAGVSAD</sequence>
<evidence type="ECO:0000256" key="6">
    <source>
        <dbReference type="ARBA" id="ARBA00022801"/>
    </source>
</evidence>
<keyword evidence="7" id="KW-0843">Virulence</keyword>
<evidence type="ECO:0000313" key="11">
    <source>
        <dbReference type="EMBL" id="MBB5914759.1"/>
    </source>
</evidence>
<evidence type="ECO:0000256" key="3">
    <source>
        <dbReference type="ARBA" id="ARBA00012018"/>
    </source>
</evidence>
<feature type="domain" description="Bacterial phospholipase C C-terminal" evidence="10">
    <location>
        <begin position="513"/>
        <end position="593"/>
    </location>
</feature>
<evidence type="ECO:0000313" key="12">
    <source>
        <dbReference type="Proteomes" id="UP000540412"/>
    </source>
</evidence>
<comment type="subcellular location">
    <subcellularLocation>
        <location evidence="1">Secreted</location>
        <location evidence="1">Cell wall</location>
    </subcellularLocation>
</comment>
<evidence type="ECO:0000256" key="7">
    <source>
        <dbReference type="ARBA" id="ARBA00023026"/>
    </source>
</evidence>
<dbReference type="Gene3D" id="3.40.720.10">
    <property type="entry name" value="Alkaline Phosphatase, subunit A"/>
    <property type="match status" value="2"/>
</dbReference>
<evidence type="ECO:0000256" key="2">
    <source>
        <dbReference type="ARBA" id="ARBA00009717"/>
    </source>
</evidence>
<evidence type="ECO:0000256" key="4">
    <source>
        <dbReference type="ARBA" id="ARBA00022512"/>
    </source>
</evidence>
<comment type="similarity">
    <text evidence="2">Belongs to the bacterial phospholipase C family.</text>
</comment>
<dbReference type="PANTHER" id="PTHR31956">
    <property type="entry name" value="NON-SPECIFIC PHOSPHOLIPASE C4-RELATED"/>
    <property type="match status" value="1"/>
</dbReference>
<reference evidence="11 12" key="1">
    <citation type="submission" date="2020-08" db="EMBL/GenBank/DDBJ databases">
        <title>Sequencing the genomes of 1000 actinobacteria strains.</title>
        <authorList>
            <person name="Klenk H.-P."/>
        </authorList>
    </citation>
    <scope>NUCLEOTIDE SEQUENCE [LARGE SCALE GENOMIC DNA]</scope>
    <source>
        <strain evidence="11 12">DSM 43582</strain>
    </source>
</reference>
<proteinExistence type="inferred from homology"/>
<dbReference type="PANTHER" id="PTHR31956:SF1">
    <property type="entry name" value="NON-SPECIFIC PHOSPHOLIPASE C1"/>
    <property type="match status" value="1"/>
</dbReference>
<evidence type="ECO:0000256" key="1">
    <source>
        <dbReference type="ARBA" id="ARBA00004191"/>
    </source>
</evidence>
<evidence type="ECO:0000256" key="9">
    <source>
        <dbReference type="SAM" id="MobiDB-lite"/>
    </source>
</evidence>
<dbReference type="NCBIfam" id="TIGR03396">
    <property type="entry name" value="PC_PLC"/>
    <property type="match status" value="1"/>
</dbReference>
<keyword evidence="6 11" id="KW-0378">Hydrolase</keyword>
<feature type="domain" description="Bacterial phospholipase C C-terminal" evidence="10">
    <location>
        <begin position="613"/>
        <end position="679"/>
    </location>
</feature>
<dbReference type="GO" id="GO:0016042">
    <property type="term" value="P:lipid catabolic process"/>
    <property type="evidence" value="ECO:0007669"/>
    <property type="project" value="InterPro"/>
</dbReference>
<dbReference type="GO" id="GO:0034480">
    <property type="term" value="F:phosphatidylcholine phospholipase C activity"/>
    <property type="evidence" value="ECO:0007669"/>
    <property type="project" value="UniProtKB-EC"/>
</dbReference>
<keyword evidence="5" id="KW-0964">Secreted</keyword>
<dbReference type="InterPro" id="IPR017850">
    <property type="entry name" value="Alkaline_phosphatase_core_sf"/>
</dbReference>
<feature type="region of interest" description="Disordered" evidence="9">
    <location>
        <begin position="474"/>
        <end position="523"/>
    </location>
</feature>
<keyword evidence="12" id="KW-1185">Reference proteome</keyword>
<dbReference type="InterPro" id="IPR008475">
    <property type="entry name" value="PLipase_C_C"/>
</dbReference>
<gene>
    <name evidence="11" type="ORF">BJY24_003626</name>
</gene>
<comment type="catalytic activity">
    <reaction evidence="8">
        <text>a 1,2-diacyl-sn-glycero-3-phosphocholine + H2O = phosphocholine + a 1,2-diacyl-sn-glycerol + H(+)</text>
        <dbReference type="Rhea" id="RHEA:10604"/>
        <dbReference type="ChEBI" id="CHEBI:15377"/>
        <dbReference type="ChEBI" id="CHEBI:15378"/>
        <dbReference type="ChEBI" id="CHEBI:17815"/>
        <dbReference type="ChEBI" id="CHEBI:57643"/>
        <dbReference type="ChEBI" id="CHEBI:295975"/>
        <dbReference type="EC" id="3.1.4.3"/>
    </reaction>
    <physiologicalReaction direction="left-to-right" evidence="8">
        <dbReference type="Rhea" id="RHEA:10605"/>
    </physiologicalReaction>
</comment>
<dbReference type="Proteomes" id="UP000540412">
    <property type="component" value="Unassembled WGS sequence"/>
</dbReference>
<name>A0A7W9PFP5_9NOCA</name>
<evidence type="ECO:0000259" key="10">
    <source>
        <dbReference type="Pfam" id="PF05506"/>
    </source>
</evidence>
<organism evidence="11 12">
    <name type="scientific">Nocardia transvalensis</name>
    <dbReference type="NCBI Taxonomy" id="37333"/>
    <lineage>
        <taxon>Bacteria</taxon>
        <taxon>Bacillati</taxon>
        <taxon>Actinomycetota</taxon>
        <taxon>Actinomycetes</taxon>
        <taxon>Mycobacteriales</taxon>
        <taxon>Nocardiaceae</taxon>
        <taxon>Nocardia</taxon>
    </lineage>
</organism>
<accession>A0A7W9PFP5</accession>
<keyword evidence="4" id="KW-0134">Cell wall</keyword>
<dbReference type="AlphaFoldDB" id="A0A7W9PFP5"/>
<comment type="caution">
    <text evidence="11">The sequence shown here is derived from an EMBL/GenBank/DDBJ whole genome shotgun (WGS) entry which is preliminary data.</text>
</comment>
<dbReference type="InterPro" id="IPR007312">
    <property type="entry name" value="Phosphoesterase"/>
</dbReference>
<dbReference type="Pfam" id="PF04185">
    <property type="entry name" value="Phosphoesterase"/>
    <property type="match status" value="1"/>
</dbReference>
<dbReference type="Pfam" id="PF05506">
    <property type="entry name" value="PLipase_C_C"/>
    <property type="match status" value="2"/>
</dbReference>
<dbReference type="InterPro" id="IPR017767">
    <property type="entry name" value="PC-PLC"/>
</dbReference>
<evidence type="ECO:0000256" key="5">
    <source>
        <dbReference type="ARBA" id="ARBA00022525"/>
    </source>
</evidence>
<dbReference type="RefSeq" id="WP_040746203.1">
    <property type="nucleotide sequence ID" value="NZ_JACHIT010000001.1"/>
</dbReference>
<dbReference type="EC" id="3.1.4.3" evidence="3"/>
<protein>
    <recommendedName>
        <fullName evidence="3">phospholipase C</fullName>
        <ecNumber evidence="3">3.1.4.3</ecNumber>
    </recommendedName>
</protein>
<evidence type="ECO:0000256" key="8">
    <source>
        <dbReference type="ARBA" id="ARBA00048421"/>
    </source>
</evidence>